<protein>
    <submittedName>
        <fullName evidence="3">Reverse transcriptase domain-containing protein</fullName>
    </submittedName>
</protein>
<dbReference type="OrthoDB" id="9906912at2759"/>
<evidence type="ECO:0000313" key="2">
    <source>
        <dbReference type="Proteomes" id="UP000025227"/>
    </source>
</evidence>
<dbReference type="PANTHER" id="PTHR21301">
    <property type="entry name" value="REVERSE TRANSCRIPTASE"/>
    <property type="match status" value="1"/>
</dbReference>
<name>A0A7I4Y4W7_HAECO</name>
<proteinExistence type="predicted"/>
<dbReference type="AlphaFoldDB" id="A0A7I4Y4W7"/>
<feature type="domain" description="Reverse transcriptase" evidence="1">
    <location>
        <begin position="400"/>
        <end position="620"/>
    </location>
</feature>
<dbReference type="InterPro" id="IPR000477">
    <property type="entry name" value="RT_dom"/>
</dbReference>
<dbReference type="PANTHER" id="PTHR21301:SF10">
    <property type="entry name" value="REVERSE TRANSCRIPTASE DOMAIN-CONTAINING PROTEIN"/>
    <property type="match status" value="1"/>
</dbReference>
<evidence type="ECO:0000259" key="1">
    <source>
        <dbReference type="PROSITE" id="PS50878"/>
    </source>
</evidence>
<dbReference type="Pfam" id="PF26215">
    <property type="entry name" value="HTH_animal"/>
    <property type="match status" value="1"/>
</dbReference>
<sequence>MPRLQESRSWTILRRVPAEYFRLVKEVLSLRQKIVALRQTTHFLSRCLHHRITPNFIKNKRLDELCGLPKDSQQLRAIERQLLKTALKSKRDYMYSCLDKCIVKEKHCERFVPDRLWEEIVGESKSICDYVRSRAKTRLQEKFDRLADQQRYCRSRGVHTSNLVDTDPDGSGNMGASPKSRVTVLGDITLSNDARSLLELGPSFAPVQSITPNVSRKIVGYLQTLHERLRYRANAMRREEGAVDAARNFPALPFPSSFYKPQEADVAMDTKFQLFATSVYRVVRQHAEKRSISNLSASQKRGLKELRDCVKADKIRLSISDKGGEFVVIPQELDKAITKLHLSDESLYCKSSEKEYKKQYRKLNRTWCSVAKTAGLANTTISRLKCDLPACPVLYVLIKTHKLTTVDMVSVDPTKFKVRPIVSGVGGPTDRISWFLNIILGQLLRYIPAHLTNTTMLLNRLSSASFHEGCVMESFDVTSLYTNVSNEAALEAIYELLCEHEPDLHLHGFTVTQVMTILAECLECSFFRWSGEYYKQLRSLAMGQRLAPVLAIAFMSRIEKPVLDRGPILYYRYIDDCLIICSTQEEMDNCYDLLNEQSQNINFTREKPVEDWLPFFNIQVQVRRGIARTKWYHKPSCKNIIVHSQSAHPIKTKQAVVNNMFRVANKVSSDAELKKESLHLAQSIASLNGYPCSGSIRRRYFPTPAVRERAQSDKAAFCLPFISEEVSRSIRSIVRRCGLQDDIRIVEIPPNTLRKLLVRSRLYDTVCDTPDCVVCPHGKVGDCMKVGVVYSIRCQSCGCEYVGETGRPLCVRVKEHLTGLAGSRMHTPLGAHRVLFHAGASFGVSVSILALEPEIAARKTLEALWITAKEPLMNRKEECVAITRELAPFLDLCNF</sequence>
<organism evidence="2 3">
    <name type="scientific">Haemonchus contortus</name>
    <name type="common">Barber pole worm</name>
    <dbReference type="NCBI Taxonomy" id="6289"/>
    <lineage>
        <taxon>Eukaryota</taxon>
        <taxon>Metazoa</taxon>
        <taxon>Ecdysozoa</taxon>
        <taxon>Nematoda</taxon>
        <taxon>Chromadorea</taxon>
        <taxon>Rhabditida</taxon>
        <taxon>Rhabditina</taxon>
        <taxon>Rhabditomorpha</taxon>
        <taxon>Strongyloidea</taxon>
        <taxon>Trichostrongylidae</taxon>
        <taxon>Haemonchus</taxon>
    </lineage>
</organism>
<dbReference type="PROSITE" id="PS50878">
    <property type="entry name" value="RT_POL"/>
    <property type="match status" value="1"/>
</dbReference>
<dbReference type="InterPro" id="IPR058912">
    <property type="entry name" value="HTH_animal"/>
</dbReference>
<dbReference type="Pfam" id="PF00078">
    <property type="entry name" value="RVT_1"/>
    <property type="match status" value="1"/>
</dbReference>
<accession>A0A7I4Y4W7</accession>
<dbReference type="WBParaSite" id="HCON_00048630-00001">
    <property type="protein sequence ID" value="HCON_00048630-00001"/>
    <property type="gene ID" value="HCON_00048630"/>
</dbReference>
<dbReference type="InterPro" id="IPR043502">
    <property type="entry name" value="DNA/RNA_pol_sf"/>
</dbReference>
<dbReference type="Proteomes" id="UP000025227">
    <property type="component" value="Unplaced"/>
</dbReference>
<evidence type="ECO:0000313" key="3">
    <source>
        <dbReference type="WBParaSite" id="HCON_00048630-00001"/>
    </source>
</evidence>
<keyword evidence="2" id="KW-1185">Reference proteome</keyword>
<reference evidence="3" key="1">
    <citation type="submission" date="2020-12" db="UniProtKB">
        <authorList>
            <consortium name="WormBaseParasite"/>
        </authorList>
    </citation>
    <scope>IDENTIFICATION</scope>
    <source>
        <strain evidence="3">MHco3</strain>
    </source>
</reference>
<dbReference type="CDD" id="cd00304">
    <property type="entry name" value="RT_like"/>
    <property type="match status" value="1"/>
</dbReference>
<dbReference type="SUPFAM" id="SSF56672">
    <property type="entry name" value="DNA/RNA polymerases"/>
    <property type="match status" value="1"/>
</dbReference>